<protein>
    <submittedName>
        <fullName evidence="1">Uncharacterized protein</fullName>
    </submittedName>
</protein>
<accession>A0A1H9PZ47</accession>
<dbReference type="OrthoDB" id="8480736at2"/>
<dbReference type="RefSeq" id="WP_091967216.1">
    <property type="nucleotide sequence ID" value="NZ_FOGZ01000002.1"/>
</dbReference>
<name>A0A1H9PZ47_9ACTN</name>
<dbReference type="EMBL" id="FOGZ01000002">
    <property type="protein sequence ID" value="SER53019.1"/>
    <property type="molecule type" value="Genomic_DNA"/>
</dbReference>
<evidence type="ECO:0000313" key="1">
    <source>
        <dbReference type="EMBL" id="SER53019.1"/>
    </source>
</evidence>
<dbReference type="AlphaFoldDB" id="A0A1H9PZ47"/>
<proteinExistence type="predicted"/>
<dbReference type="STRING" id="64702.SAMN05443377_1027"/>
<reference evidence="1 2" key="1">
    <citation type="submission" date="2016-10" db="EMBL/GenBank/DDBJ databases">
        <authorList>
            <person name="de Groot N.N."/>
        </authorList>
    </citation>
    <scope>NUCLEOTIDE SEQUENCE [LARGE SCALE GENOMIC DNA]</scope>
    <source>
        <strain evidence="1 2">DSM 16859</strain>
    </source>
</reference>
<evidence type="ECO:0000313" key="2">
    <source>
        <dbReference type="Proteomes" id="UP000198815"/>
    </source>
</evidence>
<organism evidence="1 2">
    <name type="scientific">Propionibacterium cyclohexanicum</name>
    <dbReference type="NCBI Taxonomy" id="64702"/>
    <lineage>
        <taxon>Bacteria</taxon>
        <taxon>Bacillati</taxon>
        <taxon>Actinomycetota</taxon>
        <taxon>Actinomycetes</taxon>
        <taxon>Propionibacteriales</taxon>
        <taxon>Propionibacteriaceae</taxon>
        <taxon>Propionibacterium</taxon>
    </lineage>
</organism>
<sequence length="92" mass="10011">MADLYTKNGRPLRRDGDRLFARSGTYVGRVRGEYVFDPSGNYAGTIVGDRVVYRSTHSARISSPSISANRVGSASANRVASAMWGDEPPFPD</sequence>
<gene>
    <name evidence="1" type="ORF">SAMN05443377_1027</name>
</gene>
<keyword evidence="2" id="KW-1185">Reference proteome</keyword>
<dbReference type="Proteomes" id="UP000198815">
    <property type="component" value="Unassembled WGS sequence"/>
</dbReference>